<dbReference type="Proteomes" id="UP001054945">
    <property type="component" value="Unassembled WGS sequence"/>
</dbReference>
<evidence type="ECO:0000313" key="2">
    <source>
        <dbReference type="Proteomes" id="UP001054945"/>
    </source>
</evidence>
<gene>
    <name evidence="1" type="ORF">CEXT_455471</name>
</gene>
<keyword evidence="2" id="KW-1185">Reference proteome</keyword>
<dbReference type="AlphaFoldDB" id="A0AAV4U489"/>
<accession>A0AAV4U489</accession>
<sequence>MLISNLDSYVELGSAKWKHSTDPDLQPNLKGSRIPVRQNLINSESGVQPIVHKTVASGFLGTRTSNLQDCWRLFSYWNMDPFLGIRLYSKCILARFWLC</sequence>
<dbReference type="EMBL" id="BPLR01012254">
    <property type="protein sequence ID" value="GIY52547.1"/>
    <property type="molecule type" value="Genomic_DNA"/>
</dbReference>
<evidence type="ECO:0000313" key="1">
    <source>
        <dbReference type="EMBL" id="GIY52547.1"/>
    </source>
</evidence>
<protein>
    <submittedName>
        <fullName evidence="1">Uncharacterized protein</fullName>
    </submittedName>
</protein>
<proteinExistence type="predicted"/>
<comment type="caution">
    <text evidence="1">The sequence shown here is derived from an EMBL/GenBank/DDBJ whole genome shotgun (WGS) entry which is preliminary data.</text>
</comment>
<reference evidence="1 2" key="1">
    <citation type="submission" date="2021-06" db="EMBL/GenBank/DDBJ databases">
        <title>Caerostris extrusa draft genome.</title>
        <authorList>
            <person name="Kono N."/>
            <person name="Arakawa K."/>
        </authorList>
    </citation>
    <scope>NUCLEOTIDE SEQUENCE [LARGE SCALE GENOMIC DNA]</scope>
</reference>
<name>A0AAV4U489_CAEEX</name>
<organism evidence="1 2">
    <name type="scientific">Caerostris extrusa</name>
    <name type="common">Bark spider</name>
    <name type="synonym">Caerostris bankana</name>
    <dbReference type="NCBI Taxonomy" id="172846"/>
    <lineage>
        <taxon>Eukaryota</taxon>
        <taxon>Metazoa</taxon>
        <taxon>Ecdysozoa</taxon>
        <taxon>Arthropoda</taxon>
        <taxon>Chelicerata</taxon>
        <taxon>Arachnida</taxon>
        <taxon>Araneae</taxon>
        <taxon>Araneomorphae</taxon>
        <taxon>Entelegynae</taxon>
        <taxon>Araneoidea</taxon>
        <taxon>Araneidae</taxon>
        <taxon>Caerostris</taxon>
    </lineage>
</organism>